<protein>
    <recommendedName>
        <fullName evidence="4">Peptidase</fullName>
    </recommendedName>
</protein>
<name>A0A1Y1QGN8_9GAMM</name>
<reference evidence="2 3" key="1">
    <citation type="submission" date="2017-01" db="EMBL/GenBank/DDBJ databases">
        <title>Novel large sulfur bacteria in the metagenomes of groundwater-fed chemosynthetic microbial mats in the Lake Huron basin.</title>
        <authorList>
            <person name="Sharrar A.M."/>
            <person name="Flood B.E."/>
            <person name="Bailey J.V."/>
            <person name="Jones D.S."/>
            <person name="Biddanda B."/>
            <person name="Ruberg S.A."/>
            <person name="Marcus D.N."/>
            <person name="Dick G.J."/>
        </authorList>
    </citation>
    <scope>NUCLEOTIDE SEQUENCE [LARGE SCALE GENOMIC DNA]</scope>
    <source>
        <strain evidence="2">A8</strain>
    </source>
</reference>
<feature type="region of interest" description="Disordered" evidence="1">
    <location>
        <begin position="492"/>
        <end position="549"/>
    </location>
</feature>
<evidence type="ECO:0000313" key="3">
    <source>
        <dbReference type="Proteomes" id="UP000192491"/>
    </source>
</evidence>
<dbReference type="AlphaFoldDB" id="A0A1Y1QGN8"/>
<comment type="caution">
    <text evidence="2">The sequence shown here is derived from an EMBL/GenBank/DDBJ whole genome shotgun (WGS) entry which is preliminary data.</text>
</comment>
<feature type="compositionally biased region" description="Pro residues" evidence="1">
    <location>
        <begin position="500"/>
        <end position="546"/>
    </location>
</feature>
<evidence type="ECO:0008006" key="4">
    <source>
        <dbReference type="Google" id="ProtNLM"/>
    </source>
</evidence>
<organism evidence="2 3">
    <name type="scientific">Thiothrix lacustris</name>
    <dbReference type="NCBI Taxonomy" id="525917"/>
    <lineage>
        <taxon>Bacteria</taxon>
        <taxon>Pseudomonadati</taxon>
        <taxon>Pseudomonadota</taxon>
        <taxon>Gammaproteobacteria</taxon>
        <taxon>Thiotrichales</taxon>
        <taxon>Thiotrichaceae</taxon>
        <taxon>Thiothrix</taxon>
    </lineage>
</organism>
<sequence>MTMTIEQQINADLAAFAQDPKAFMNRQPPKTDAAGNPVTGATLFSRSAIENQDYIAARDEQRMDILQPSAGEPGDVSTRAAIASNDKPVNLVDALTYSKLSDMETAGLKQAKLAESPWSDDYWGIYKGILGARYADPNFPEDSDWKKNYDYIRATPAATILASGNASKINNLSPAEKYDALIGDTNETLTKKMWADGKYYYDKNGSVEGWMGICHGWAPAAYMLARPTKSVTLKTPSNVAITFYPSDIKALASLLWANAASATRFIGGRCNDKAPATDPVTGRVKSANCFDTNPGAWHLAIVNQLGAGKRSMVLDVTFDYEVWNQPLYAYEYRYFNPQVMQYADDLATATISKAAFTNDKFKSYRSAQSQSIVGVRMDVSYVVETSPNHETTDSPSKDSIQKVTYYYDLELDAAGTVIGGEWYTNKHPDFLWTPGKGLKAKTAYEAQATGAWTAGTPVPSTWRAAAKSASAKGQPLAALVEQLIKFANSAQLTPSEAPTPTAPVTPTPATPITPPTPSVTTPPTPPTPTTTPTPPPASAPPTPPPAAESWLSRLFRRWFG</sequence>
<gene>
    <name evidence="2" type="ORF">BWK73_34875</name>
</gene>
<accession>A0A1Y1QGN8</accession>
<dbReference type="GO" id="GO:0016755">
    <property type="term" value="F:aminoacyltransferase activity"/>
    <property type="evidence" value="ECO:0007669"/>
    <property type="project" value="InterPro"/>
</dbReference>
<evidence type="ECO:0000256" key="1">
    <source>
        <dbReference type="SAM" id="MobiDB-lite"/>
    </source>
</evidence>
<dbReference type="Proteomes" id="UP000192491">
    <property type="component" value="Unassembled WGS sequence"/>
</dbReference>
<dbReference type="PRINTS" id="PR01217">
    <property type="entry name" value="PRICHEXTENSN"/>
</dbReference>
<dbReference type="Pfam" id="PF16683">
    <property type="entry name" value="TGase_elicitor"/>
    <property type="match status" value="1"/>
</dbReference>
<evidence type="ECO:0000313" key="2">
    <source>
        <dbReference type="EMBL" id="OQX04929.1"/>
    </source>
</evidence>
<dbReference type="InterPro" id="IPR032048">
    <property type="entry name" value="TGase_elicitor"/>
</dbReference>
<dbReference type="EMBL" id="MTEJ01000313">
    <property type="protein sequence ID" value="OQX04929.1"/>
    <property type="molecule type" value="Genomic_DNA"/>
</dbReference>
<proteinExistence type="predicted"/>